<dbReference type="Proteomes" id="UP000318717">
    <property type="component" value="Unassembled WGS sequence"/>
</dbReference>
<feature type="domain" description="CENP-V/GFA" evidence="5">
    <location>
        <begin position="5"/>
        <end position="115"/>
    </location>
</feature>
<sequence>MLKVRTASCSCGQVEIIARGDPIRSALCHCISCQKRTGSVFGVQVRFLLERVTVNGDLNHFTRVSDSNNSVKHSFCPSCGTTMLLSLSIAREFAVIPMGVFDVQDFPPPSFSIYEERKHDWVQFSEQMEYHL</sequence>
<comment type="similarity">
    <text evidence="1">Belongs to the Gfa family.</text>
</comment>
<organism evidence="6 7">
    <name type="scientific">Vibrio inusitatus NBRC 102082</name>
    <dbReference type="NCBI Taxonomy" id="1219070"/>
    <lineage>
        <taxon>Bacteria</taxon>
        <taxon>Pseudomonadati</taxon>
        <taxon>Pseudomonadota</taxon>
        <taxon>Gammaproteobacteria</taxon>
        <taxon>Vibrionales</taxon>
        <taxon>Vibrionaceae</taxon>
        <taxon>Vibrio</taxon>
    </lineage>
</organism>
<dbReference type="SUPFAM" id="SSF51316">
    <property type="entry name" value="Mss4-like"/>
    <property type="match status" value="1"/>
</dbReference>
<dbReference type="Pfam" id="PF04828">
    <property type="entry name" value="GFA"/>
    <property type="match status" value="1"/>
</dbReference>
<protein>
    <submittedName>
        <fullName evidence="6">Aldehyde-activating protein</fullName>
    </submittedName>
</protein>
<keyword evidence="4" id="KW-0456">Lyase</keyword>
<dbReference type="OrthoDB" id="4188830at2"/>
<evidence type="ECO:0000313" key="7">
    <source>
        <dbReference type="Proteomes" id="UP000318717"/>
    </source>
</evidence>
<dbReference type="PANTHER" id="PTHR33337">
    <property type="entry name" value="GFA DOMAIN-CONTAINING PROTEIN"/>
    <property type="match status" value="1"/>
</dbReference>
<proteinExistence type="inferred from homology"/>
<evidence type="ECO:0000256" key="1">
    <source>
        <dbReference type="ARBA" id="ARBA00005495"/>
    </source>
</evidence>
<evidence type="ECO:0000256" key="4">
    <source>
        <dbReference type="ARBA" id="ARBA00023239"/>
    </source>
</evidence>
<evidence type="ECO:0000256" key="3">
    <source>
        <dbReference type="ARBA" id="ARBA00022833"/>
    </source>
</evidence>
<keyword evidence="3" id="KW-0862">Zinc</keyword>
<dbReference type="Gene3D" id="3.90.1590.10">
    <property type="entry name" value="glutathione-dependent formaldehyde- activating enzyme (gfa)"/>
    <property type="match status" value="1"/>
</dbReference>
<dbReference type="GO" id="GO:0046872">
    <property type="term" value="F:metal ion binding"/>
    <property type="evidence" value="ECO:0007669"/>
    <property type="project" value="UniProtKB-KW"/>
</dbReference>
<name>A0A4Y3HX71_9VIBR</name>
<dbReference type="GO" id="GO:0016846">
    <property type="term" value="F:carbon-sulfur lyase activity"/>
    <property type="evidence" value="ECO:0007669"/>
    <property type="project" value="InterPro"/>
</dbReference>
<keyword evidence="7" id="KW-1185">Reference proteome</keyword>
<dbReference type="PROSITE" id="PS51891">
    <property type="entry name" value="CENP_V_GFA"/>
    <property type="match status" value="1"/>
</dbReference>
<comment type="caution">
    <text evidence="6">The sequence shown here is derived from an EMBL/GenBank/DDBJ whole genome shotgun (WGS) entry which is preliminary data.</text>
</comment>
<dbReference type="EMBL" id="BJLF01000012">
    <property type="protein sequence ID" value="GEA51687.1"/>
    <property type="molecule type" value="Genomic_DNA"/>
</dbReference>
<reference evidence="6 7" key="1">
    <citation type="submission" date="2019-06" db="EMBL/GenBank/DDBJ databases">
        <title>Whole genome shotgun sequence of Vibrio inusitatus NBRC 102082.</title>
        <authorList>
            <person name="Hosoyama A."/>
            <person name="Uohara A."/>
            <person name="Ohji S."/>
            <person name="Ichikawa N."/>
        </authorList>
    </citation>
    <scope>NUCLEOTIDE SEQUENCE [LARGE SCALE GENOMIC DNA]</scope>
    <source>
        <strain evidence="6 7">NBRC 102082</strain>
    </source>
</reference>
<keyword evidence="2" id="KW-0479">Metal-binding</keyword>
<evidence type="ECO:0000259" key="5">
    <source>
        <dbReference type="PROSITE" id="PS51891"/>
    </source>
</evidence>
<evidence type="ECO:0000256" key="2">
    <source>
        <dbReference type="ARBA" id="ARBA00022723"/>
    </source>
</evidence>
<evidence type="ECO:0000313" key="6">
    <source>
        <dbReference type="EMBL" id="GEA51687.1"/>
    </source>
</evidence>
<accession>A0A4Y3HX71</accession>
<dbReference type="InterPro" id="IPR006913">
    <property type="entry name" value="CENP-V/GFA"/>
</dbReference>
<gene>
    <name evidence="6" type="ORF">VIN01S_24910</name>
</gene>
<dbReference type="PANTHER" id="PTHR33337:SF40">
    <property type="entry name" value="CENP-V_GFA DOMAIN-CONTAINING PROTEIN-RELATED"/>
    <property type="match status" value="1"/>
</dbReference>
<dbReference type="AlphaFoldDB" id="A0A4Y3HX71"/>
<dbReference type="InterPro" id="IPR011057">
    <property type="entry name" value="Mss4-like_sf"/>
</dbReference>
<dbReference type="RefSeq" id="WP_141346162.1">
    <property type="nucleotide sequence ID" value="NZ_BJLF01000012.1"/>
</dbReference>